<name>A0A0B2Q3P8_GLYSO</name>
<evidence type="ECO:0000313" key="3">
    <source>
        <dbReference type="EMBL" id="KHN14629.1"/>
    </source>
</evidence>
<proteinExistence type="predicted"/>
<accession>A0A0B2Q3P8</accession>
<dbReference type="Proteomes" id="UP000289340">
    <property type="component" value="Chromosome 15"/>
</dbReference>
<evidence type="ECO:0000256" key="1">
    <source>
        <dbReference type="SAM" id="Coils"/>
    </source>
</evidence>
<gene>
    <name evidence="4" type="ORF">D0Y65_040945</name>
    <name evidence="3" type="ORF">glysoja_024724</name>
</gene>
<evidence type="ECO:0008006" key="6">
    <source>
        <dbReference type="Google" id="ProtNLM"/>
    </source>
</evidence>
<feature type="compositionally biased region" description="Low complexity" evidence="2">
    <location>
        <begin position="10"/>
        <end position="40"/>
    </location>
</feature>
<feature type="region of interest" description="Disordered" evidence="2">
    <location>
        <begin position="1"/>
        <end position="40"/>
    </location>
</feature>
<evidence type="ECO:0000313" key="5">
    <source>
        <dbReference type="Proteomes" id="UP000289340"/>
    </source>
</evidence>
<dbReference type="PANTHER" id="PTHR34681">
    <property type="entry name" value="UVEAL AUTOANTIGEN WITH COILED-COIL/ANKYRIN"/>
    <property type="match status" value="1"/>
</dbReference>
<reference evidence="4 5" key="2">
    <citation type="submission" date="2018-09" db="EMBL/GenBank/DDBJ databases">
        <title>A high-quality reference genome of wild soybean provides a powerful tool to mine soybean genomes.</title>
        <authorList>
            <person name="Xie M."/>
            <person name="Chung C.Y.L."/>
            <person name="Li M.-W."/>
            <person name="Wong F.-L."/>
            <person name="Chan T.-F."/>
            <person name="Lam H.-M."/>
        </authorList>
    </citation>
    <scope>NUCLEOTIDE SEQUENCE [LARGE SCALE GENOMIC DNA]</scope>
    <source>
        <strain evidence="5">cv. W05</strain>
        <tissue evidence="4">Hypocotyl of etiolated seedlings</tissue>
    </source>
</reference>
<keyword evidence="5" id="KW-1185">Reference proteome</keyword>
<dbReference type="EMBL" id="QZWG01000015">
    <property type="protein sequence ID" value="RZB64660.1"/>
    <property type="molecule type" value="Genomic_DNA"/>
</dbReference>
<dbReference type="Gene3D" id="1.20.1170.10">
    <property type="match status" value="1"/>
</dbReference>
<dbReference type="Gramene" id="XM_028349174.1">
    <property type="protein sequence ID" value="XP_028204975.1"/>
    <property type="gene ID" value="LOC114388607"/>
</dbReference>
<dbReference type="PANTHER" id="PTHR34681:SF2">
    <property type="entry name" value="UVEAL AUTOANTIGEN WITH COILED-COIL_ANKYRIN"/>
    <property type="match status" value="1"/>
</dbReference>
<organism evidence="3">
    <name type="scientific">Glycine soja</name>
    <name type="common">Wild soybean</name>
    <dbReference type="NCBI Taxonomy" id="3848"/>
    <lineage>
        <taxon>Eukaryota</taxon>
        <taxon>Viridiplantae</taxon>
        <taxon>Streptophyta</taxon>
        <taxon>Embryophyta</taxon>
        <taxon>Tracheophyta</taxon>
        <taxon>Spermatophyta</taxon>
        <taxon>Magnoliopsida</taxon>
        <taxon>eudicotyledons</taxon>
        <taxon>Gunneridae</taxon>
        <taxon>Pentapetalae</taxon>
        <taxon>rosids</taxon>
        <taxon>fabids</taxon>
        <taxon>Fabales</taxon>
        <taxon>Fabaceae</taxon>
        <taxon>Papilionoideae</taxon>
        <taxon>50 kb inversion clade</taxon>
        <taxon>NPAAA clade</taxon>
        <taxon>indigoferoid/millettioid clade</taxon>
        <taxon>Phaseoleae</taxon>
        <taxon>Glycine</taxon>
        <taxon>Glycine subgen. Soja</taxon>
    </lineage>
</organism>
<evidence type="ECO:0000256" key="2">
    <source>
        <dbReference type="SAM" id="MobiDB-lite"/>
    </source>
</evidence>
<evidence type="ECO:0000313" key="4">
    <source>
        <dbReference type="EMBL" id="RZB64660.1"/>
    </source>
</evidence>
<dbReference type="EMBL" id="KN661573">
    <property type="protein sequence ID" value="KHN14629.1"/>
    <property type="molecule type" value="Genomic_DNA"/>
</dbReference>
<protein>
    <recommendedName>
        <fullName evidence="6">CAP-Gly domain-containing linker protein 1</fullName>
    </recommendedName>
</protein>
<feature type="coiled-coil region" evidence="1">
    <location>
        <begin position="79"/>
        <end position="149"/>
    </location>
</feature>
<dbReference type="Proteomes" id="UP000053555">
    <property type="component" value="Unassembled WGS sequence"/>
</dbReference>
<dbReference type="AlphaFoldDB" id="A0A0B2Q3P8"/>
<sequence length="198" mass="22287">MHVAGKFRYPTQRTSTTPNTTLTKPRSDSNSNSESNPSTTIQRNLLLLNSPIPSSMENPDSSLPLSIKKENVTPITSKIAELNESRSELLGRVQSLKQDLQSWRSKLDTQVKVYRDELSELKKTLNVEVDQLRAEFQDLRTTLQQQQEDVTASLRNLGLQDASDVKHAPSQETKIEKIVKEEQVVVPEEDNSSKVAET</sequence>
<reference evidence="3" key="1">
    <citation type="submission" date="2014-07" db="EMBL/GenBank/DDBJ databases">
        <title>Identification of a novel salt tolerance gene in wild soybean by whole-genome sequencing.</title>
        <authorList>
            <person name="Lam H.-M."/>
            <person name="Qi X."/>
            <person name="Li M.-W."/>
            <person name="Liu X."/>
            <person name="Xie M."/>
            <person name="Ni M."/>
            <person name="Xu X."/>
        </authorList>
    </citation>
    <scope>NUCLEOTIDE SEQUENCE [LARGE SCALE GENOMIC DNA]</scope>
    <source>
        <tissue evidence="3">Root</tissue>
    </source>
</reference>
<keyword evidence="1" id="KW-0175">Coiled coil</keyword>